<proteinExistence type="predicted"/>
<protein>
    <submittedName>
        <fullName evidence="1">Uncharacterized protein</fullName>
    </submittedName>
</protein>
<evidence type="ECO:0000313" key="2">
    <source>
        <dbReference type="Proteomes" id="UP000236291"/>
    </source>
</evidence>
<feature type="non-terminal residue" evidence="1">
    <location>
        <position position="55"/>
    </location>
</feature>
<reference evidence="1 2" key="1">
    <citation type="journal article" date="2014" name="Am. J. Bot.">
        <title>Genome assembly and annotation for red clover (Trifolium pratense; Fabaceae).</title>
        <authorList>
            <person name="Istvanek J."/>
            <person name="Jaros M."/>
            <person name="Krenek A."/>
            <person name="Repkova J."/>
        </authorList>
    </citation>
    <scope>NUCLEOTIDE SEQUENCE [LARGE SCALE GENOMIC DNA]</scope>
    <source>
        <strain evidence="2">cv. Tatra</strain>
        <tissue evidence="1">Young leaves</tissue>
    </source>
</reference>
<evidence type="ECO:0000313" key="1">
    <source>
        <dbReference type="EMBL" id="PNY14047.1"/>
    </source>
</evidence>
<gene>
    <name evidence="1" type="ORF">L195_g010718</name>
</gene>
<sequence>MLGKTSEMESHLWSTVEENSKAMLVSGIHDLMMALIAPVEDILLTLVELSEETCH</sequence>
<organism evidence="1 2">
    <name type="scientific">Trifolium pratense</name>
    <name type="common">Red clover</name>
    <dbReference type="NCBI Taxonomy" id="57577"/>
    <lineage>
        <taxon>Eukaryota</taxon>
        <taxon>Viridiplantae</taxon>
        <taxon>Streptophyta</taxon>
        <taxon>Embryophyta</taxon>
        <taxon>Tracheophyta</taxon>
        <taxon>Spermatophyta</taxon>
        <taxon>Magnoliopsida</taxon>
        <taxon>eudicotyledons</taxon>
        <taxon>Gunneridae</taxon>
        <taxon>Pentapetalae</taxon>
        <taxon>rosids</taxon>
        <taxon>fabids</taxon>
        <taxon>Fabales</taxon>
        <taxon>Fabaceae</taxon>
        <taxon>Papilionoideae</taxon>
        <taxon>50 kb inversion clade</taxon>
        <taxon>NPAAA clade</taxon>
        <taxon>Hologalegina</taxon>
        <taxon>IRL clade</taxon>
        <taxon>Trifolieae</taxon>
        <taxon>Trifolium</taxon>
    </lineage>
</organism>
<dbReference type="EMBL" id="ASHM01006546">
    <property type="protein sequence ID" value="PNY14047.1"/>
    <property type="molecule type" value="Genomic_DNA"/>
</dbReference>
<comment type="caution">
    <text evidence="1">The sequence shown here is derived from an EMBL/GenBank/DDBJ whole genome shotgun (WGS) entry which is preliminary data.</text>
</comment>
<name>A0A2K3PFH6_TRIPR</name>
<accession>A0A2K3PFH6</accession>
<dbReference type="AlphaFoldDB" id="A0A2K3PFH6"/>
<reference evidence="1 2" key="2">
    <citation type="journal article" date="2017" name="Front. Plant Sci.">
        <title>Gene Classification and Mining of Molecular Markers Useful in Red Clover (Trifolium pratense) Breeding.</title>
        <authorList>
            <person name="Istvanek J."/>
            <person name="Dluhosova J."/>
            <person name="Dluhos P."/>
            <person name="Patkova L."/>
            <person name="Nedelnik J."/>
            <person name="Repkova J."/>
        </authorList>
    </citation>
    <scope>NUCLEOTIDE SEQUENCE [LARGE SCALE GENOMIC DNA]</scope>
    <source>
        <strain evidence="2">cv. Tatra</strain>
        <tissue evidence="1">Young leaves</tissue>
    </source>
</reference>
<dbReference type="Proteomes" id="UP000236291">
    <property type="component" value="Unassembled WGS sequence"/>
</dbReference>